<dbReference type="PANTHER" id="PTHR43649:SF11">
    <property type="entry name" value="ABC TRANSPORTER SUBSTRATE-BINDING PROTEIN YESO-RELATED"/>
    <property type="match status" value="1"/>
</dbReference>
<dbReference type="InterPro" id="IPR050490">
    <property type="entry name" value="Bact_solute-bd_prot1"/>
</dbReference>
<dbReference type="Pfam" id="PF13416">
    <property type="entry name" value="SBP_bac_8"/>
    <property type="match status" value="1"/>
</dbReference>
<dbReference type="PANTHER" id="PTHR43649">
    <property type="entry name" value="ARABINOSE-BINDING PROTEIN-RELATED"/>
    <property type="match status" value="1"/>
</dbReference>
<proteinExistence type="predicted"/>
<dbReference type="InterPro" id="IPR006059">
    <property type="entry name" value="SBP"/>
</dbReference>
<evidence type="ECO:0000313" key="3">
    <source>
        <dbReference type="Proteomes" id="UP001597277"/>
    </source>
</evidence>
<dbReference type="CDD" id="cd13585">
    <property type="entry name" value="PBP2_TMBP_like"/>
    <property type="match status" value="1"/>
</dbReference>
<dbReference type="SUPFAM" id="SSF53850">
    <property type="entry name" value="Periplasmic binding protein-like II"/>
    <property type="match status" value="1"/>
</dbReference>
<dbReference type="EMBL" id="JBHUEE010000003">
    <property type="protein sequence ID" value="MFD1717608.1"/>
    <property type="molecule type" value="Genomic_DNA"/>
</dbReference>
<organism evidence="2 3">
    <name type="scientific">Georgenia deserti</name>
    <dbReference type="NCBI Taxonomy" id="2093781"/>
    <lineage>
        <taxon>Bacteria</taxon>
        <taxon>Bacillati</taxon>
        <taxon>Actinomycetota</taxon>
        <taxon>Actinomycetes</taxon>
        <taxon>Micrococcales</taxon>
        <taxon>Bogoriellaceae</taxon>
        <taxon>Georgenia</taxon>
    </lineage>
</organism>
<keyword evidence="1" id="KW-0732">Signal</keyword>
<protein>
    <submittedName>
        <fullName evidence="2">ABC transporter substrate-binding protein</fullName>
    </submittedName>
</protein>
<dbReference type="PROSITE" id="PS51257">
    <property type="entry name" value="PROKAR_LIPOPROTEIN"/>
    <property type="match status" value="1"/>
</dbReference>
<dbReference type="Gene3D" id="3.40.190.10">
    <property type="entry name" value="Periplasmic binding protein-like II"/>
    <property type="match status" value="2"/>
</dbReference>
<feature type="chain" id="PRO_5045261435" evidence="1">
    <location>
        <begin position="23"/>
        <end position="440"/>
    </location>
</feature>
<dbReference type="Proteomes" id="UP001597277">
    <property type="component" value="Unassembled WGS sequence"/>
</dbReference>
<sequence length="440" mass="47959">MSRTVRRLVPAAGAALALAVTAACGQSENMAEQAADGDGAQGEGGDEQITLRYAWWGSDFRHEANQELIEMFEEEHPNIDIVPDFTDWSSYWDKLATAVAGGDTPDIMHQEERYLREYSSRGVLADLSQYDIATDAIDDTILASGEADGGLYGLVNGVNVYSVLANPRVFEDAGVEMPDDTTWSWEEYQEAMTAVGDSGEDVYGLVDHGSNEAGFNVFARQHGQSLYTADGELGYEDELLVEYWNIALNLQASGGQTPASLSSEQVDAAPEVTLFGQGQAAVGIWWSNQLATLEDASGESLELLRWPGESTEERPGMYYKPGMYVSMSATTEHPEEAAMFIDWMNNSVEAGEVILADRGLPANLDVREQITPMLPEPDQRGAEFLADLEDEIVDSPPVPPVGSGETQDILKRYNSEVLFGRLTPEEAAAQFREEVEAAIG</sequence>
<gene>
    <name evidence="2" type="ORF">ACFSE6_07175</name>
</gene>
<reference evidence="3" key="1">
    <citation type="journal article" date="2019" name="Int. J. Syst. Evol. Microbiol.">
        <title>The Global Catalogue of Microorganisms (GCM) 10K type strain sequencing project: providing services to taxonomists for standard genome sequencing and annotation.</title>
        <authorList>
            <consortium name="The Broad Institute Genomics Platform"/>
            <consortium name="The Broad Institute Genome Sequencing Center for Infectious Disease"/>
            <person name="Wu L."/>
            <person name="Ma J."/>
        </authorList>
    </citation>
    <scope>NUCLEOTIDE SEQUENCE [LARGE SCALE GENOMIC DNA]</scope>
    <source>
        <strain evidence="3">JCM 17130</strain>
    </source>
</reference>
<keyword evidence="3" id="KW-1185">Reference proteome</keyword>
<name>A0ABW4L2B3_9MICO</name>
<feature type="signal peptide" evidence="1">
    <location>
        <begin position="1"/>
        <end position="22"/>
    </location>
</feature>
<accession>A0ABW4L2B3</accession>
<comment type="caution">
    <text evidence="2">The sequence shown here is derived from an EMBL/GenBank/DDBJ whole genome shotgun (WGS) entry which is preliminary data.</text>
</comment>
<evidence type="ECO:0000256" key="1">
    <source>
        <dbReference type="SAM" id="SignalP"/>
    </source>
</evidence>
<evidence type="ECO:0000313" key="2">
    <source>
        <dbReference type="EMBL" id="MFD1717608.1"/>
    </source>
</evidence>
<dbReference type="RefSeq" id="WP_388004240.1">
    <property type="nucleotide sequence ID" value="NZ_JBHUEE010000003.1"/>
</dbReference>